<dbReference type="GO" id="GO:0071555">
    <property type="term" value="P:cell wall organization"/>
    <property type="evidence" value="ECO:0007669"/>
    <property type="project" value="UniProtKB-KW"/>
</dbReference>
<dbReference type="AlphaFoldDB" id="A0A7G6T583"/>
<organism evidence="17 18">
    <name type="scientific">Mesorhizobium huakuii</name>
    <dbReference type="NCBI Taxonomy" id="28104"/>
    <lineage>
        <taxon>Bacteria</taxon>
        <taxon>Pseudomonadati</taxon>
        <taxon>Pseudomonadota</taxon>
        <taxon>Alphaproteobacteria</taxon>
        <taxon>Hyphomicrobiales</taxon>
        <taxon>Phyllobacteriaceae</taxon>
        <taxon>Mesorhizobium</taxon>
    </lineage>
</organism>
<reference evidence="18" key="1">
    <citation type="journal article" date="2020" name="Mol. Plant Microbe">
        <title>Rhizobial microsymbionts of the narrowly endemic Oxytropis species growing in Kamchatka are characterized by significant genetic diversity and possess a set of genes that are associated with T3SS and T6SS secretion systems and can affect the development of symbiosis.</title>
        <authorList>
            <person name="Safronova V."/>
            <person name="Guro P."/>
            <person name="Sazanova A."/>
            <person name="Kuznetsova I."/>
            <person name="Belimov A."/>
            <person name="Yakubov V."/>
            <person name="Chirak E."/>
            <person name="Afonin A."/>
            <person name="Gogolev Y."/>
            <person name="Andronov E."/>
            <person name="Tikhonovich I."/>
        </authorList>
    </citation>
    <scope>NUCLEOTIDE SEQUENCE [LARGE SCALE GENOMIC DNA]</scope>
    <source>
        <strain evidence="18">583</strain>
        <plasmid evidence="18">p_3</plasmid>
    </source>
</reference>
<dbReference type="GO" id="GO:0008360">
    <property type="term" value="P:regulation of cell shape"/>
    <property type="evidence" value="ECO:0007669"/>
    <property type="project" value="UniProtKB-KW"/>
</dbReference>
<dbReference type="PANTHER" id="PTHR43783:SF1">
    <property type="entry name" value="UDP-N-ACETYLGLUCOSAMINE 1-CARBOXYVINYLTRANSFERASE"/>
    <property type="match status" value="1"/>
</dbReference>
<comment type="pathway">
    <text evidence="2">Cell wall biogenesis; peptidoglycan biosynthesis.</text>
</comment>
<comment type="subcellular location">
    <subcellularLocation>
        <location evidence="1">Cytoplasm</location>
    </subcellularLocation>
</comment>
<dbReference type="Pfam" id="PF00275">
    <property type="entry name" value="EPSP_synthase"/>
    <property type="match status" value="1"/>
</dbReference>
<dbReference type="InterPro" id="IPR036968">
    <property type="entry name" value="Enolpyruvate_Tfrase_sf"/>
</dbReference>
<comment type="similarity">
    <text evidence="10">Belongs to the EPSP synthase family. MurA subfamily.</text>
</comment>
<feature type="domain" description="Enolpyruvate transferase" evidence="16">
    <location>
        <begin position="8"/>
        <end position="321"/>
    </location>
</feature>
<evidence type="ECO:0000256" key="11">
    <source>
        <dbReference type="ARBA" id="ARBA00039108"/>
    </source>
</evidence>
<dbReference type="GO" id="GO:0009252">
    <property type="term" value="P:peptidoglycan biosynthetic process"/>
    <property type="evidence" value="ECO:0007669"/>
    <property type="project" value="UniProtKB-KW"/>
</dbReference>
<dbReference type="EMBL" id="CP050298">
    <property type="protein sequence ID" value="QND61915.1"/>
    <property type="molecule type" value="Genomic_DNA"/>
</dbReference>
<accession>A0A7G6T583</accession>
<keyword evidence="7" id="KW-0573">Peptidoglycan synthesis</keyword>
<evidence type="ECO:0000256" key="1">
    <source>
        <dbReference type="ARBA" id="ARBA00004496"/>
    </source>
</evidence>
<dbReference type="GO" id="GO:0005737">
    <property type="term" value="C:cytoplasm"/>
    <property type="evidence" value="ECO:0007669"/>
    <property type="project" value="UniProtKB-SubCell"/>
</dbReference>
<dbReference type="InterPro" id="IPR050068">
    <property type="entry name" value="MurA_subfamily"/>
</dbReference>
<dbReference type="InterPro" id="IPR013792">
    <property type="entry name" value="RNA3'P_cycl/enolpyr_Trfase_a/b"/>
</dbReference>
<proteinExistence type="inferred from homology"/>
<evidence type="ECO:0000313" key="17">
    <source>
        <dbReference type="EMBL" id="QND61915.1"/>
    </source>
</evidence>
<gene>
    <name evidence="17" type="ORF">HB778_37845</name>
</gene>
<keyword evidence="17" id="KW-0614">Plasmid</keyword>
<dbReference type="Proteomes" id="UP000515465">
    <property type="component" value="Plasmid p_3"/>
</dbReference>
<geneLocation type="plasmid" evidence="17 18">
    <name>p_3</name>
</geneLocation>
<evidence type="ECO:0000256" key="10">
    <source>
        <dbReference type="ARBA" id="ARBA00038367"/>
    </source>
</evidence>
<evidence type="ECO:0000256" key="6">
    <source>
        <dbReference type="ARBA" id="ARBA00022960"/>
    </source>
</evidence>
<keyword evidence="8" id="KW-0131">Cell cycle</keyword>
<keyword evidence="6" id="KW-0133">Cell shape</keyword>
<evidence type="ECO:0000256" key="5">
    <source>
        <dbReference type="ARBA" id="ARBA00022679"/>
    </source>
</evidence>
<evidence type="ECO:0000256" key="9">
    <source>
        <dbReference type="ARBA" id="ARBA00023316"/>
    </source>
</evidence>
<evidence type="ECO:0000256" key="4">
    <source>
        <dbReference type="ARBA" id="ARBA00022618"/>
    </source>
</evidence>
<evidence type="ECO:0000256" key="14">
    <source>
        <dbReference type="ARBA" id="ARBA00042842"/>
    </source>
</evidence>
<dbReference type="GO" id="GO:0008760">
    <property type="term" value="F:UDP-N-acetylglucosamine 1-carboxyvinyltransferase activity"/>
    <property type="evidence" value="ECO:0007669"/>
    <property type="project" value="UniProtKB-EC"/>
</dbReference>
<keyword evidence="9" id="KW-0961">Cell wall biogenesis/degradation</keyword>
<dbReference type="RefSeq" id="WP_183465536.1">
    <property type="nucleotide sequence ID" value="NZ_CP050298.1"/>
</dbReference>
<dbReference type="GO" id="GO:0051301">
    <property type="term" value="P:cell division"/>
    <property type="evidence" value="ECO:0007669"/>
    <property type="project" value="UniProtKB-KW"/>
</dbReference>
<evidence type="ECO:0000313" key="18">
    <source>
        <dbReference type="Proteomes" id="UP000515465"/>
    </source>
</evidence>
<evidence type="ECO:0000256" key="2">
    <source>
        <dbReference type="ARBA" id="ARBA00004752"/>
    </source>
</evidence>
<evidence type="ECO:0000259" key="16">
    <source>
        <dbReference type="Pfam" id="PF00275"/>
    </source>
</evidence>
<sequence>MTSSWVVNGGRPLAGEVQISGFKHAALPLVAAGMLASGPFELANVPDVEDVRVIAELLVHAGASARHDRAGRRLLVDPTTISNGTLPSALTRRVHGSLYMVPGLLGKLGEVHAGPFGGCRIGEASAGGERPLEHIREVLQRFGATAEIQGGMLSASCKQLCGCTINMADFAKELSNGGGLTGPLYSGATKAALLCAATAAGVTEIHSPYRKADVADLIGGMIAAGVSIEDRDDVLRVEGRPCLQAFQYEVSSDAIEIVTFFTLAAYLQADIRLTGIADKTWAGLAAELDCFDRMGLTVERLKQSRLSLRADHMNGIDIRVSSHGIFSDSQPFFALLLSGTERGAR</sequence>
<dbReference type="PANTHER" id="PTHR43783">
    <property type="entry name" value="UDP-N-ACETYLGLUCOSAMINE 1-CARBOXYVINYLTRANSFERASE"/>
    <property type="match status" value="1"/>
</dbReference>
<dbReference type="InterPro" id="IPR001986">
    <property type="entry name" value="Enolpyruvate_Tfrase_dom"/>
</dbReference>
<evidence type="ECO:0000256" key="15">
    <source>
        <dbReference type="ARBA" id="ARBA00047527"/>
    </source>
</evidence>
<evidence type="ECO:0000256" key="12">
    <source>
        <dbReference type="ARBA" id="ARBA00039754"/>
    </source>
</evidence>
<keyword evidence="3" id="KW-0963">Cytoplasm</keyword>
<name>A0A7G6T583_9HYPH</name>
<dbReference type="Gene3D" id="3.65.10.10">
    <property type="entry name" value="Enolpyruvate transferase domain"/>
    <property type="match status" value="2"/>
</dbReference>
<evidence type="ECO:0000256" key="7">
    <source>
        <dbReference type="ARBA" id="ARBA00022984"/>
    </source>
</evidence>
<dbReference type="EC" id="2.5.1.7" evidence="11"/>
<comment type="catalytic activity">
    <reaction evidence="15">
        <text>phosphoenolpyruvate + UDP-N-acetyl-alpha-D-glucosamine = UDP-N-acetyl-3-O-(1-carboxyvinyl)-alpha-D-glucosamine + phosphate</text>
        <dbReference type="Rhea" id="RHEA:18681"/>
        <dbReference type="ChEBI" id="CHEBI:43474"/>
        <dbReference type="ChEBI" id="CHEBI:57705"/>
        <dbReference type="ChEBI" id="CHEBI:58702"/>
        <dbReference type="ChEBI" id="CHEBI:68483"/>
        <dbReference type="EC" id="2.5.1.7"/>
    </reaction>
</comment>
<evidence type="ECO:0000256" key="8">
    <source>
        <dbReference type="ARBA" id="ARBA00023306"/>
    </source>
</evidence>
<protein>
    <recommendedName>
        <fullName evidence="12">UDP-N-acetylglucosamine 1-carboxyvinyltransferase</fullName>
        <ecNumber evidence="11">2.5.1.7</ecNumber>
    </recommendedName>
    <alternativeName>
        <fullName evidence="13">Enoylpyruvate transferase</fullName>
    </alternativeName>
    <alternativeName>
        <fullName evidence="14">UDP-N-acetylglucosamine enolpyruvyl transferase</fullName>
    </alternativeName>
</protein>
<evidence type="ECO:0000256" key="3">
    <source>
        <dbReference type="ARBA" id="ARBA00022490"/>
    </source>
</evidence>
<keyword evidence="5" id="KW-0808">Transferase</keyword>
<dbReference type="SUPFAM" id="SSF55205">
    <property type="entry name" value="EPT/RTPC-like"/>
    <property type="match status" value="1"/>
</dbReference>
<evidence type="ECO:0000256" key="13">
    <source>
        <dbReference type="ARBA" id="ARBA00042443"/>
    </source>
</evidence>
<keyword evidence="4" id="KW-0132">Cell division</keyword>